<feature type="region of interest" description="Disordered" evidence="3">
    <location>
        <begin position="46"/>
        <end position="83"/>
    </location>
</feature>
<reference evidence="6 7" key="1">
    <citation type="submission" date="2019-05" db="EMBL/GenBank/DDBJ databases">
        <title>Draft genome sequence of Actinomadura sp. 14C53.</title>
        <authorList>
            <person name="Saricaoglu S."/>
            <person name="Isik K."/>
        </authorList>
    </citation>
    <scope>NUCLEOTIDE SEQUENCE [LARGE SCALE GENOMIC DNA]</scope>
    <source>
        <strain evidence="6 7">14C53</strain>
    </source>
</reference>
<evidence type="ECO:0000313" key="6">
    <source>
        <dbReference type="EMBL" id="TMQ93550.1"/>
    </source>
</evidence>
<evidence type="ECO:0000256" key="1">
    <source>
        <dbReference type="ARBA" id="ARBA00007664"/>
    </source>
</evidence>
<dbReference type="Proteomes" id="UP000309174">
    <property type="component" value="Unassembled WGS sequence"/>
</dbReference>
<dbReference type="PANTHER" id="PTHR24276:SF91">
    <property type="entry name" value="AT26814P-RELATED"/>
    <property type="match status" value="1"/>
</dbReference>
<dbReference type="InterPro" id="IPR001314">
    <property type="entry name" value="Peptidase_S1A"/>
</dbReference>
<organism evidence="6 7">
    <name type="scientific">Actinomadura soli</name>
    <dbReference type="NCBI Taxonomy" id="2508997"/>
    <lineage>
        <taxon>Bacteria</taxon>
        <taxon>Bacillati</taxon>
        <taxon>Actinomycetota</taxon>
        <taxon>Actinomycetes</taxon>
        <taxon>Streptosporangiales</taxon>
        <taxon>Thermomonosporaceae</taxon>
        <taxon>Actinomadura</taxon>
    </lineage>
</organism>
<protein>
    <submittedName>
        <fullName evidence="6">Trypsin-like serine protease</fullName>
    </submittedName>
</protein>
<dbReference type="PROSITE" id="PS00135">
    <property type="entry name" value="TRYPSIN_SER"/>
    <property type="match status" value="1"/>
</dbReference>
<evidence type="ECO:0000256" key="3">
    <source>
        <dbReference type="SAM" id="MobiDB-lite"/>
    </source>
</evidence>
<dbReference type="PROSITE" id="PS50240">
    <property type="entry name" value="TRYPSIN_DOM"/>
    <property type="match status" value="1"/>
</dbReference>
<dbReference type="InterPro" id="IPR001254">
    <property type="entry name" value="Trypsin_dom"/>
</dbReference>
<feature type="region of interest" description="Disordered" evidence="3">
    <location>
        <begin position="1"/>
        <end position="20"/>
    </location>
</feature>
<dbReference type="InterPro" id="IPR033116">
    <property type="entry name" value="TRYPSIN_SER"/>
</dbReference>
<dbReference type="GO" id="GO:0006508">
    <property type="term" value="P:proteolysis"/>
    <property type="evidence" value="ECO:0007669"/>
    <property type="project" value="UniProtKB-KW"/>
</dbReference>
<accession>A0A5C4J6S2</accession>
<proteinExistence type="inferred from homology"/>
<sequence>MVGSASIAKRKEDRMPRTNRVMPGRAAAISGGAVLIMAAAFAAPATADEPDAPNGGDPYPNEVHAPALPPDAGAPAPAAGKARNSGRVPIVGGHNATEAPPFIAALYKGGRFACTASLVAAHWVLTADHCIGGSISVRAGSLRRESGGQTANVTEQLSEPSGSDIALLRIDKDVQAPYPALGGPGDAATGTSERVFGYGYKRSDWSQLSDVLKYSEGTIYDSRCNVLGATLCIENDGDTAGGDSGGPMLTATGKLIGTCTAGNKPTDGSGFGAYSDVTRYRSWIDRTIGR</sequence>
<dbReference type="Gene3D" id="2.40.10.10">
    <property type="entry name" value="Trypsin-like serine proteases"/>
    <property type="match status" value="2"/>
</dbReference>
<keyword evidence="6" id="KW-0378">Hydrolase</keyword>
<dbReference type="InterPro" id="IPR009003">
    <property type="entry name" value="Peptidase_S1_PA"/>
</dbReference>
<dbReference type="EMBL" id="VCKW01000144">
    <property type="protein sequence ID" value="TMQ93550.1"/>
    <property type="molecule type" value="Genomic_DNA"/>
</dbReference>
<dbReference type="Pfam" id="PF00089">
    <property type="entry name" value="Trypsin"/>
    <property type="match status" value="1"/>
</dbReference>
<keyword evidence="6" id="KW-0645">Protease</keyword>
<gene>
    <name evidence="6" type="ORF">ETD83_25285</name>
</gene>
<evidence type="ECO:0000259" key="5">
    <source>
        <dbReference type="PROSITE" id="PS50240"/>
    </source>
</evidence>
<evidence type="ECO:0000256" key="2">
    <source>
        <dbReference type="ARBA" id="ARBA00023157"/>
    </source>
</evidence>
<dbReference type="OrthoDB" id="4310587at2"/>
<comment type="caution">
    <text evidence="6">The sequence shown here is derived from an EMBL/GenBank/DDBJ whole genome shotgun (WGS) entry which is preliminary data.</text>
</comment>
<dbReference type="InterPro" id="IPR050430">
    <property type="entry name" value="Peptidase_S1"/>
</dbReference>
<dbReference type="SMART" id="SM00020">
    <property type="entry name" value="Tryp_SPc"/>
    <property type="match status" value="1"/>
</dbReference>
<name>A0A5C4J6S2_9ACTN</name>
<keyword evidence="2" id="KW-1015">Disulfide bond</keyword>
<keyword evidence="4" id="KW-0732">Signal</keyword>
<dbReference type="GO" id="GO:0004252">
    <property type="term" value="F:serine-type endopeptidase activity"/>
    <property type="evidence" value="ECO:0007669"/>
    <property type="project" value="InterPro"/>
</dbReference>
<dbReference type="PANTHER" id="PTHR24276">
    <property type="entry name" value="POLYSERASE-RELATED"/>
    <property type="match status" value="1"/>
</dbReference>
<dbReference type="AlphaFoldDB" id="A0A5C4J6S2"/>
<dbReference type="SUPFAM" id="SSF50494">
    <property type="entry name" value="Trypsin-like serine proteases"/>
    <property type="match status" value="1"/>
</dbReference>
<feature type="compositionally biased region" description="Low complexity" evidence="3">
    <location>
        <begin position="70"/>
        <end position="82"/>
    </location>
</feature>
<evidence type="ECO:0000313" key="7">
    <source>
        <dbReference type="Proteomes" id="UP000309174"/>
    </source>
</evidence>
<feature type="signal peptide" evidence="4">
    <location>
        <begin position="1"/>
        <end position="47"/>
    </location>
</feature>
<dbReference type="InterPro" id="IPR043504">
    <property type="entry name" value="Peptidase_S1_PA_chymotrypsin"/>
</dbReference>
<keyword evidence="7" id="KW-1185">Reference proteome</keyword>
<evidence type="ECO:0000256" key="4">
    <source>
        <dbReference type="SAM" id="SignalP"/>
    </source>
</evidence>
<feature type="domain" description="Peptidase S1" evidence="5">
    <location>
        <begin position="90"/>
        <end position="289"/>
    </location>
</feature>
<dbReference type="PRINTS" id="PR00722">
    <property type="entry name" value="CHYMOTRYPSIN"/>
</dbReference>
<feature type="chain" id="PRO_5038840026" evidence="4">
    <location>
        <begin position="48"/>
        <end position="290"/>
    </location>
</feature>
<comment type="similarity">
    <text evidence="1">Belongs to the peptidase S1 family.</text>
</comment>